<dbReference type="AlphaFoldDB" id="A0AAW5QVP8"/>
<dbReference type="Gene3D" id="1.10.760.10">
    <property type="entry name" value="Cytochrome c-like domain"/>
    <property type="match status" value="1"/>
</dbReference>
<dbReference type="EMBL" id="JALIDZ010000002">
    <property type="protein sequence ID" value="MCT8970994.1"/>
    <property type="molecule type" value="Genomic_DNA"/>
</dbReference>
<dbReference type="RefSeq" id="WP_261614571.1">
    <property type="nucleotide sequence ID" value="NZ_JALIDZ010000002.1"/>
</dbReference>
<evidence type="ECO:0000256" key="5">
    <source>
        <dbReference type="SAM" id="SignalP"/>
    </source>
</evidence>
<feature type="signal peptide" evidence="5">
    <location>
        <begin position="1"/>
        <end position="21"/>
    </location>
</feature>
<evidence type="ECO:0000313" key="7">
    <source>
        <dbReference type="EMBL" id="MCT8970994.1"/>
    </source>
</evidence>
<reference evidence="7 8" key="1">
    <citation type="submission" date="2022-04" db="EMBL/GenBank/DDBJ databases">
        <authorList>
            <person name="Ye Y.-Q."/>
            <person name="Du Z.-J."/>
        </authorList>
    </citation>
    <scope>NUCLEOTIDE SEQUENCE [LARGE SCALE GENOMIC DNA]</scope>
    <source>
        <strain evidence="7 8">A6E488</strain>
    </source>
</reference>
<accession>A0AAW5QVP8</accession>
<keyword evidence="1 4" id="KW-0349">Heme</keyword>
<dbReference type="GO" id="GO:0046872">
    <property type="term" value="F:metal ion binding"/>
    <property type="evidence" value="ECO:0007669"/>
    <property type="project" value="UniProtKB-KW"/>
</dbReference>
<protein>
    <submittedName>
        <fullName evidence="7">Cytochrome c</fullName>
    </submittedName>
</protein>
<dbReference type="GO" id="GO:0009055">
    <property type="term" value="F:electron transfer activity"/>
    <property type="evidence" value="ECO:0007669"/>
    <property type="project" value="InterPro"/>
</dbReference>
<evidence type="ECO:0000256" key="1">
    <source>
        <dbReference type="ARBA" id="ARBA00022617"/>
    </source>
</evidence>
<dbReference type="SUPFAM" id="SSF46626">
    <property type="entry name" value="Cytochrome c"/>
    <property type="match status" value="1"/>
</dbReference>
<name>A0AAW5QVP8_9HYPH</name>
<sequence>MKPLTILLPALIGLTALPATAQPVDVDHGRALAETWCVNCHVIDREQTTPVPAGPPSFPALADDPDVTDERLASFMRMPHPPMPNMSLTNIEVQDLVGYIGSLKQ</sequence>
<dbReference type="InterPro" id="IPR009056">
    <property type="entry name" value="Cyt_c-like_dom"/>
</dbReference>
<evidence type="ECO:0000256" key="3">
    <source>
        <dbReference type="ARBA" id="ARBA00023004"/>
    </source>
</evidence>
<keyword evidence="2 4" id="KW-0479">Metal-binding</keyword>
<dbReference type="PROSITE" id="PS51007">
    <property type="entry name" value="CYTC"/>
    <property type="match status" value="1"/>
</dbReference>
<gene>
    <name evidence="7" type="ORF">MUB46_03895</name>
</gene>
<feature type="domain" description="Cytochrome c" evidence="6">
    <location>
        <begin position="24"/>
        <end position="104"/>
    </location>
</feature>
<evidence type="ECO:0000259" key="6">
    <source>
        <dbReference type="PROSITE" id="PS51007"/>
    </source>
</evidence>
<dbReference type="GO" id="GO:0020037">
    <property type="term" value="F:heme binding"/>
    <property type="evidence" value="ECO:0007669"/>
    <property type="project" value="InterPro"/>
</dbReference>
<dbReference type="InterPro" id="IPR036909">
    <property type="entry name" value="Cyt_c-like_dom_sf"/>
</dbReference>
<dbReference type="Proteomes" id="UP001320898">
    <property type="component" value="Unassembled WGS sequence"/>
</dbReference>
<keyword evidence="3 4" id="KW-0408">Iron</keyword>
<evidence type="ECO:0000256" key="2">
    <source>
        <dbReference type="ARBA" id="ARBA00022723"/>
    </source>
</evidence>
<evidence type="ECO:0000313" key="8">
    <source>
        <dbReference type="Proteomes" id="UP001320898"/>
    </source>
</evidence>
<dbReference type="Pfam" id="PF00034">
    <property type="entry name" value="Cytochrom_C"/>
    <property type="match status" value="1"/>
</dbReference>
<feature type="chain" id="PRO_5043621980" evidence="5">
    <location>
        <begin position="22"/>
        <end position="105"/>
    </location>
</feature>
<keyword evidence="5" id="KW-0732">Signal</keyword>
<proteinExistence type="predicted"/>
<keyword evidence="8" id="KW-1185">Reference proteome</keyword>
<organism evidence="7 8">
    <name type="scientific">Microbaculum marinisediminis</name>
    <dbReference type="NCBI Taxonomy" id="2931392"/>
    <lineage>
        <taxon>Bacteria</taxon>
        <taxon>Pseudomonadati</taxon>
        <taxon>Pseudomonadota</taxon>
        <taxon>Alphaproteobacteria</taxon>
        <taxon>Hyphomicrobiales</taxon>
        <taxon>Tepidamorphaceae</taxon>
        <taxon>Microbaculum</taxon>
    </lineage>
</organism>
<comment type="caution">
    <text evidence="7">The sequence shown here is derived from an EMBL/GenBank/DDBJ whole genome shotgun (WGS) entry which is preliminary data.</text>
</comment>
<evidence type="ECO:0000256" key="4">
    <source>
        <dbReference type="PROSITE-ProRule" id="PRU00433"/>
    </source>
</evidence>